<dbReference type="RefSeq" id="WP_255037659.1">
    <property type="nucleotide sequence ID" value="NZ_RJUF01000045.1"/>
</dbReference>
<dbReference type="PANTHER" id="PTHR43668">
    <property type="entry name" value="ALLANTOINASE"/>
    <property type="match status" value="1"/>
</dbReference>
<dbReference type="InterPro" id="IPR024403">
    <property type="entry name" value="DHOase_cat"/>
</dbReference>
<dbReference type="GO" id="GO:0006221">
    <property type="term" value="P:pyrimidine nucleotide biosynthetic process"/>
    <property type="evidence" value="ECO:0007669"/>
    <property type="project" value="UniProtKB-KW"/>
</dbReference>
<comment type="caution">
    <text evidence="3">The sequence shown here is derived from an EMBL/GenBank/DDBJ whole genome shotgun (WGS) entry which is preliminary data.</text>
</comment>
<dbReference type="GO" id="GO:0004151">
    <property type="term" value="F:dihydroorotase activity"/>
    <property type="evidence" value="ECO:0007669"/>
    <property type="project" value="InterPro"/>
</dbReference>
<dbReference type="SUPFAM" id="SSF51338">
    <property type="entry name" value="Composite domain of metallo-dependent hydrolases"/>
    <property type="match status" value="1"/>
</dbReference>
<dbReference type="CDD" id="cd01317">
    <property type="entry name" value="DHOase_IIa"/>
    <property type="match status" value="1"/>
</dbReference>
<keyword evidence="4" id="KW-1185">Reference proteome</keyword>
<keyword evidence="1" id="KW-0665">Pyrimidine biosynthesis</keyword>
<evidence type="ECO:0000256" key="1">
    <source>
        <dbReference type="ARBA" id="ARBA00022975"/>
    </source>
</evidence>
<reference evidence="3 4" key="1">
    <citation type="submission" date="2018-11" db="EMBL/GenBank/DDBJ databases">
        <title>Novel bacteria species description.</title>
        <authorList>
            <person name="Han J.-H."/>
        </authorList>
    </citation>
    <scope>NUCLEOTIDE SEQUENCE [LARGE SCALE GENOMIC DNA]</scope>
    <source>
        <strain evidence="3 4">KCTC23259</strain>
    </source>
</reference>
<dbReference type="InterPro" id="IPR004722">
    <property type="entry name" value="DHOase"/>
</dbReference>
<sequence>MKVLIKNVLVIDPSSGFHNRKLDIGVGDGNIVEIADQISETGFDEIVSGENLCVSAGWVDGGVHYKDPGEEWLENLESLQAAALAGGVTTIVGFPNTHPTVQSKESLSYFKNFSKYNLVQFRNLGAVTKNTEGKDFTDMMDLHFSGAVGFSDGKNPIQSSDILLKTLQYLQPLGTILVNKSEDKYLSMFGQMHEGITSTMLGLKGIPSAAEEIMIMRDLKLLEYSGIKSDKPLLHFSTISTEESVNLIREAKKKGLPVSCDIAAHQLAFTDEALLDFDTNLKVFPPFRGKSDILALKEGLKDGTIDMIVSDHNPLDAEHKNVEFDVADFGVLGIQTLFSVINTYSELSIELIIEKITTSPRKLFGLEDAQIAVGQAANLTVFEVDKVFVFDEKDIKSASKNSPFVGKELKGAAVAVFNNGQFKKVG</sequence>
<dbReference type="Pfam" id="PF12890">
    <property type="entry name" value="DHOase"/>
    <property type="match status" value="1"/>
</dbReference>
<evidence type="ECO:0000259" key="2">
    <source>
        <dbReference type="Pfam" id="PF12890"/>
    </source>
</evidence>
<dbReference type="InterPro" id="IPR011059">
    <property type="entry name" value="Metal-dep_hydrolase_composite"/>
</dbReference>
<dbReference type="InterPro" id="IPR050138">
    <property type="entry name" value="DHOase/Allantoinase_Hydrolase"/>
</dbReference>
<dbReference type="GO" id="GO:0005737">
    <property type="term" value="C:cytoplasm"/>
    <property type="evidence" value="ECO:0007669"/>
    <property type="project" value="TreeGrafter"/>
</dbReference>
<dbReference type="GO" id="GO:0046872">
    <property type="term" value="F:metal ion binding"/>
    <property type="evidence" value="ECO:0007669"/>
    <property type="project" value="InterPro"/>
</dbReference>
<dbReference type="Gene3D" id="3.20.20.140">
    <property type="entry name" value="Metal-dependent hydrolases"/>
    <property type="match status" value="1"/>
</dbReference>
<accession>A0AAE3KT05</accession>
<name>A0AAE3KT05_9BACT</name>
<dbReference type="Gene3D" id="2.30.40.10">
    <property type="entry name" value="Urease, subunit C, domain 1"/>
    <property type="match status" value="1"/>
</dbReference>
<dbReference type="PANTHER" id="PTHR43668:SF2">
    <property type="entry name" value="ALLANTOINASE"/>
    <property type="match status" value="1"/>
</dbReference>
<dbReference type="GO" id="GO:0004038">
    <property type="term" value="F:allantoinase activity"/>
    <property type="evidence" value="ECO:0007669"/>
    <property type="project" value="TreeGrafter"/>
</dbReference>
<proteinExistence type="predicted"/>
<dbReference type="SUPFAM" id="SSF51556">
    <property type="entry name" value="Metallo-dependent hydrolases"/>
    <property type="match status" value="1"/>
</dbReference>
<dbReference type="GO" id="GO:0006145">
    <property type="term" value="P:purine nucleobase catabolic process"/>
    <property type="evidence" value="ECO:0007669"/>
    <property type="project" value="TreeGrafter"/>
</dbReference>
<dbReference type="Proteomes" id="UP001204144">
    <property type="component" value="Unassembled WGS sequence"/>
</dbReference>
<gene>
    <name evidence="3" type="ORF">EGI31_13125</name>
</gene>
<protein>
    <submittedName>
        <fullName evidence="3">Dihydroorotase</fullName>
    </submittedName>
</protein>
<dbReference type="InterPro" id="IPR032466">
    <property type="entry name" value="Metal_Hydrolase"/>
</dbReference>
<evidence type="ECO:0000313" key="4">
    <source>
        <dbReference type="Proteomes" id="UP001204144"/>
    </source>
</evidence>
<feature type="domain" description="Dihydroorotase catalytic" evidence="2">
    <location>
        <begin position="56"/>
        <end position="243"/>
    </location>
</feature>
<evidence type="ECO:0000313" key="3">
    <source>
        <dbReference type="EMBL" id="MCP9763897.1"/>
    </source>
</evidence>
<dbReference type="AlphaFoldDB" id="A0AAE3KT05"/>
<organism evidence="3 4">
    <name type="scientific">Lacihabitans soyangensis</name>
    <dbReference type="NCBI Taxonomy" id="869394"/>
    <lineage>
        <taxon>Bacteria</taxon>
        <taxon>Pseudomonadati</taxon>
        <taxon>Bacteroidota</taxon>
        <taxon>Cytophagia</taxon>
        <taxon>Cytophagales</taxon>
        <taxon>Leadbetterellaceae</taxon>
        <taxon>Lacihabitans</taxon>
    </lineage>
</organism>
<dbReference type="EMBL" id="RJUF01000045">
    <property type="protein sequence ID" value="MCP9763897.1"/>
    <property type="molecule type" value="Genomic_DNA"/>
</dbReference>
<dbReference type="NCBIfam" id="TIGR00857">
    <property type="entry name" value="pyrC_multi"/>
    <property type="match status" value="1"/>
</dbReference>